<keyword evidence="4" id="KW-0547">Nucleotide-binding</keyword>
<keyword evidence="7" id="KW-0030">Aminoacyl-tRNA synthetase</keyword>
<sequence>VHDHARTFVLEIGTEELPPQDVVDASKQLKDLILQLLERQRLKHGEVQVSVENLITKQTGQEVEVRGPPVSKAFDQEGNPTKAAEGFSRKNSVPLDLVYRKVDGKTEYVYARIKESSRHALEVLSEDLPATIAKISFPKTMRWNSQVMFSRPIRWILALHGDVVVPFWFAGVMSGNSSCGLRNTTSAIVQVHA</sequence>
<dbReference type="STRING" id="57577.A0A2K3N7J3"/>
<evidence type="ECO:0000313" key="9">
    <source>
        <dbReference type="EMBL" id="PNX98998.1"/>
    </source>
</evidence>
<dbReference type="GO" id="GO:0005524">
    <property type="term" value="F:ATP binding"/>
    <property type="evidence" value="ECO:0007669"/>
    <property type="project" value="UniProtKB-KW"/>
</dbReference>
<accession>A0A2K3N7J3</accession>
<evidence type="ECO:0000256" key="5">
    <source>
        <dbReference type="ARBA" id="ARBA00022840"/>
    </source>
</evidence>
<reference evidence="9 10" key="1">
    <citation type="journal article" date="2014" name="Am. J. Bot.">
        <title>Genome assembly and annotation for red clover (Trifolium pratense; Fabaceae).</title>
        <authorList>
            <person name="Istvanek J."/>
            <person name="Jaros M."/>
            <person name="Krenek A."/>
            <person name="Repkova J."/>
        </authorList>
    </citation>
    <scope>NUCLEOTIDE SEQUENCE [LARGE SCALE GENOMIC DNA]</scope>
    <source>
        <strain evidence="10">cv. Tatra</strain>
        <tissue evidence="9">Young leaves</tissue>
    </source>
</reference>
<keyword evidence="5" id="KW-0067">ATP-binding</keyword>
<evidence type="ECO:0000256" key="7">
    <source>
        <dbReference type="ARBA" id="ARBA00023146"/>
    </source>
</evidence>
<dbReference type="EC" id="6.1.1.14" evidence="2"/>
<evidence type="ECO:0000256" key="2">
    <source>
        <dbReference type="ARBA" id="ARBA00012829"/>
    </source>
</evidence>
<dbReference type="ExpressionAtlas" id="A0A2K3N7J3">
    <property type="expression patterns" value="baseline"/>
</dbReference>
<dbReference type="EMBL" id="ASHM01017280">
    <property type="protein sequence ID" value="PNX98998.1"/>
    <property type="molecule type" value="Genomic_DNA"/>
</dbReference>
<dbReference type="PANTHER" id="PTHR30075:SF2">
    <property type="entry name" value="GLYCINE--TRNA LIGASE, CHLOROPLASTIC_MITOCHONDRIAL 2"/>
    <property type="match status" value="1"/>
</dbReference>
<protein>
    <recommendedName>
        <fullName evidence="2">glycine--tRNA ligase</fullName>
        <ecNumber evidence="2">6.1.1.14</ecNumber>
    </recommendedName>
</protein>
<evidence type="ECO:0000256" key="3">
    <source>
        <dbReference type="ARBA" id="ARBA00022598"/>
    </source>
</evidence>
<gene>
    <name evidence="9" type="ORF">L195_g022257</name>
</gene>
<reference evidence="9 10" key="2">
    <citation type="journal article" date="2017" name="Front. Plant Sci.">
        <title>Gene Classification and Mining of Molecular Markers Useful in Red Clover (Trifolium pratense) Breeding.</title>
        <authorList>
            <person name="Istvanek J."/>
            <person name="Dluhosova J."/>
            <person name="Dluhos P."/>
            <person name="Patkova L."/>
            <person name="Nedelnik J."/>
            <person name="Repkova J."/>
        </authorList>
    </citation>
    <scope>NUCLEOTIDE SEQUENCE [LARGE SCALE GENOMIC DNA]</scope>
    <source>
        <strain evidence="10">cv. Tatra</strain>
        <tissue evidence="9">Young leaves</tissue>
    </source>
</reference>
<dbReference type="GO" id="GO:0005739">
    <property type="term" value="C:mitochondrion"/>
    <property type="evidence" value="ECO:0007669"/>
    <property type="project" value="TreeGrafter"/>
</dbReference>
<keyword evidence="6" id="KW-0648">Protein biosynthesis</keyword>
<dbReference type="Proteomes" id="UP000236291">
    <property type="component" value="Unassembled WGS sequence"/>
</dbReference>
<evidence type="ECO:0000313" key="10">
    <source>
        <dbReference type="Proteomes" id="UP000236291"/>
    </source>
</evidence>
<name>A0A2K3N7J3_TRIPR</name>
<dbReference type="GO" id="GO:0004820">
    <property type="term" value="F:glycine-tRNA ligase activity"/>
    <property type="evidence" value="ECO:0007669"/>
    <property type="project" value="UniProtKB-EC"/>
</dbReference>
<dbReference type="GO" id="GO:0006426">
    <property type="term" value="P:glycyl-tRNA aminoacylation"/>
    <property type="evidence" value="ECO:0007669"/>
    <property type="project" value="InterPro"/>
</dbReference>
<comment type="catalytic activity">
    <reaction evidence="8">
        <text>tRNA(Gly) + glycine + ATP = glycyl-tRNA(Gly) + AMP + diphosphate</text>
        <dbReference type="Rhea" id="RHEA:16013"/>
        <dbReference type="Rhea" id="RHEA-COMP:9664"/>
        <dbReference type="Rhea" id="RHEA-COMP:9683"/>
        <dbReference type="ChEBI" id="CHEBI:30616"/>
        <dbReference type="ChEBI" id="CHEBI:33019"/>
        <dbReference type="ChEBI" id="CHEBI:57305"/>
        <dbReference type="ChEBI" id="CHEBI:78442"/>
        <dbReference type="ChEBI" id="CHEBI:78522"/>
        <dbReference type="ChEBI" id="CHEBI:456215"/>
        <dbReference type="EC" id="6.1.1.14"/>
    </reaction>
</comment>
<keyword evidence="3 9" id="KW-0436">Ligase</keyword>
<dbReference type="InterPro" id="IPR015944">
    <property type="entry name" value="Gly-tRNA-synth_bsu"/>
</dbReference>
<dbReference type="GO" id="GO:0009570">
    <property type="term" value="C:chloroplast stroma"/>
    <property type="evidence" value="ECO:0007669"/>
    <property type="project" value="TreeGrafter"/>
</dbReference>
<evidence type="ECO:0000256" key="8">
    <source>
        <dbReference type="ARBA" id="ARBA00047937"/>
    </source>
</evidence>
<evidence type="ECO:0000256" key="6">
    <source>
        <dbReference type="ARBA" id="ARBA00022917"/>
    </source>
</evidence>
<evidence type="ECO:0000256" key="4">
    <source>
        <dbReference type="ARBA" id="ARBA00022741"/>
    </source>
</evidence>
<feature type="non-terminal residue" evidence="9">
    <location>
        <position position="1"/>
    </location>
</feature>
<comment type="caution">
    <text evidence="9">The sequence shown here is derived from an EMBL/GenBank/DDBJ whole genome shotgun (WGS) entry which is preliminary data.</text>
</comment>
<evidence type="ECO:0000256" key="1">
    <source>
        <dbReference type="ARBA" id="ARBA00008226"/>
    </source>
</evidence>
<dbReference type="Pfam" id="PF02092">
    <property type="entry name" value="tRNA_synt_2f"/>
    <property type="match status" value="1"/>
</dbReference>
<proteinExistence type="inferred from homology"/>
<dbReference type="InterPro" id="IPR006194">
    <property type="entry name" value="Gly-tRNA-synth_heterodimer"/>
</dbReference>
<organism evidence="9 10">
    <name type="scientific">Trifolium pratense</name>
    <name type="common">Red clover</name>
    <dbReference type="NCBI Taxonomy" id="57577"/>
    <lineage>
        <taxon>Eukaryota</taxon>
        <taxon>Viridiplantae</taxon>
        <taxon>Streptophyta</taxon>
        <taxon>Embryophyta</taxon>
        <taxon>Tracheophyta</taxon>
        <taxon>Spermatophyta</taxon>
        <taxon>Magnoliopsida</taxon>
        <taxon>eudicotyledons</taxon>
        <taxon>Gunneridae</taxon>
        <taxon>Pentapetalae</taxon>
        <taxon>rosids</taxon>
        <taxon>fabids</taxon>
        <taxon>Fabales</taxon>
        <taxon>Fabaceae</taxon>
        <taxon>Papilionoideae</taxon>
        <taxon>50 kb inversion clade</taxon>
        <taxon>NPAAA clade</taxon>
        <taxon>Hologalegina</taxon>
        <taxon>IRL clade</taxon>
        <taxon>Trifolieae</taxon>
        <taxon>Trifolium</taxon>
    </lineage>
</organism>
<dbReference type="PANTHER" id="PTHR30075">
    <property type="entry name" value="GLYCYL-TRNA SYNTHETASE"/>
    <property type="match status" value="1"/>
</dbReference>
<comment type="similarity">
    <text evidence="1">Belongs to the class-II aminoacyl-tRNA synthetase family.</text>
</comment>
<dbReference type="AlphaFoldDB" id="A0A2K3N7J3"/>